<dbReference type="Proteomes" id="UP000293519">
    <property type="component" value="Unassembled WGS sequence"/>
</dbReference>
<comment type="caution">
    <text evidence="6">The sequence shown here is derived from an EMBL/GenBank/DDBJ whole genome shotgun (WGS) entry which is preliminary data.</text>
</comment>
<dbReference type="InterPro" id="IPR036995">
    <property type="entry name" value="MPG_sf"/>
</dbReference>
<reference evidence="6 7" key="1">
    <citation type="journal article" date="2015" name="Stand. Genomic Sci.">
        <title>Genomic Encyclopedia of Bacterial and Archaeal Type Strains, Phase III: the genomes of soil and plant-associated and newly described type strains.</title>
        <authorList>
            <person name="Whitman W.B."/>
            <person name="Woyke T."/>
            <person name="Klenk H.P."/>
            <person name="Zhou Y."/>
            <person name="Lilburn T.G."/>
            <person name="Beck B.J."/>
            <person name="De Vos P."/>
            <person name="Vandamme P."/>
            <person name="Eisen J.A."/>
            <person name="Garrity G."/>
            <person name="Hugenholtz P."/>
            <person name="Kyrpides N.C."/>
        </authorList>
    </citation>
    <scope>NUCLEOTIDE SEQUENCE [LARGE SCALE GENOMIC DNA]</scope>
    <source>
        <strain evidence="6 7">CV2</strain>
    </source>
</reference>
<name>A0A4Q7LTY1_9MICO</name>
<evidence type="ECO:0000313" key="6">
    <source>
        <dbReference type="EMBL" id="RZS57687.1"/>
    </source>
</evidence>
<evidence type="ECO:0000256" key="2">
    <source>
        <dbReference type="ARBA" id="ARBA00022763"/>
    </source>
</evidence>
<proteinExistence type="inferred from homology"/>
<dbReference type="EMBL" id="SGWW01000002">
    <property type="protein sequence ID" value="RZS57687.1"/>
    <property type="molecule type" value="Genomic_DNA"/>
</dbReference>
<keyword evidence="4 5" id="KW-0234">DNA repair</keyword>
<keyword evidence="7" id="KW-1185">Reference proteome</keyword>
<dbReference type="Gene3D" id="3.10.300.10">
    <property type="entry name" value="Methylpurine-DNA glycosylase (MPG)"/>
    <property type="match status" value="1"/>
</dbReference>
<evidence type="ECO:0000256" key="4">
    <source>
        <dbReference type="ARBA" id="ARBA00023204"/>
    </source>
</evidence>
<dbReference type="InterPro" id="IPR011034">
    <property type="entry name" value="Formyl_transferase-like_C_sf"/>
</dbReference>
<gene>
    <name evidence="6" type="ORF">EV141_1402</name>
</gene>
<evidence type="ECO:0000256" key="5">
    <source>
        <dbReference type="HAMAP-Rule" id="MF_00527"/>
    </source>
</evidence>
<dbReference type="InterPro" id="IPR003180">
    <property type="entry name" value="MPG"/>
</dbReference>
<dbReference type="PANTHER" id="PTHR10429">
    <property type="entry name" value="DNA-3-METHYLADENINE GLYCOSYLASE"/>
    <property type="match status" value="1"/>
</dbReference>
<dbReference type="EC" id="3.2.2.-" evidence="5"/>
<dbReference type="GO" id="GO:0003905">
    <property type="term" value="F:alkylbase DNA N-glycosylase activity"/>
    <property type="evidence" value="ECO:0007669"/>
    <property type="project" value="InterPro"/>
</dbReference>
<protein>
    <recommendedName>
        <fullName evidence="5">Putative 3-methyladenine DNA glycosylase</fullName>
        <ecNumber evidence="5">3.2.2.-</ecNumber>
    </recommendedName>
</protein>
<evidence type="ECO:0000256" key="3">
    <source>
        <dbReference type="ARBA" id="ARBA00022801"/>
    </source>
</evidence>
<dbReference type="AlphaFoldDB" id="A0A4Q7LTY1"/>
<keyword evidence="2 5" id="KW-0227">DNA damage</keyword>
<dbReference type="HAMAP" id="MF_00527">
    <property type="entry name" value="3MGH"/>
    <property type="match status" value="1"/>
</dbReference>
<organism evidence="6 7">
    <name type="scientific">Microcella putealis</name>
    <dbReference type="NCBI Taxonomy" id="337005"/>
    <lineage>
        <taxon>Bacteria</taxon>
        <taxon>Bacillati</taxon>
        <taxon>Actinomycetota</taxon>
        <taxon>Actinomycetes</taxon>
        <taxon>Micrococcales</taxon>
        <taxon>Microbacteriaceae</taxon>
        <taxon>Microcella</taxon>
    </lineage>
</organism>
<evidence type="ECO:0000313" key="7">
    <source>
        <dbReference type="Proteomes" id="UP000293519"/>
    </source>
</evidence>
<sequence length="234" mass="24201">MTAPSNDSVTAADGTAALPDPVAEALLAADPLDAAPRLLGSVLHGRGVAVRITEVEAYRGSDDPGSHAFRGETPRTRPMFLGAGHVYAYVTYGMHTCVNLVCGEAGTASGLLIRAGEVVVGEVLATERRRGGVATRRIPPRDLARGPARLAQALGVTLGDSGTPLAPLDRPELDRLRLEVHPAIPASAIATGPRVGVAGPGGDGDAHPWRFWIAGEPTVSPYRAAAPRGRPPAR</sequence>
<dbReference type="Pfam" id="PF02245">
    <property type="entry name" value="Pur_DNA_glyco"/>
    <property type="match status" value="1"/>
</dbReference>
<dbReference type="CDD" id="cd00540">
    <property type="entry name" value="AAG"/>
    <property type="match status" value="1"/>
</dbReference>
<dbReference type="NCBIfam" id="NF002003">
    <property type="entry name" value="PRK00802.1-3"/>
    <property type="match status" value="1"/>
</dbReference>
<keyword evidence="3 5" id="KW-0378">Hydrolase</keyword>
<dbReference type="NCBIfam" id="TIGR00567">
    <property type="entry name" value="3mg"/>
    <property type="match status" value="1"/>
</dbReference>
<evidence type="ECO:0000256" key="1">
    <source>
        <dbReference type="ARBA" id="ARBA00009232"/>
    </source>
</evidence>
<accession>A0A4Q7LTY1</accession>
<comment type="similarity">
    <text evidence="1 5">Belongs to the DNA glycosylase MPG family.</text>
</comment>
<dbReference type="PANTHER" id="PTHR10429:SF0">
    <property type="entry name" value="DNA-3-METHYLADENINE GLYCOSYLASE"/>
    <property type="match status" value="1"/>
</dbReference>
<dbReference type="SUPFAM" id="SSF50486">
    <property type="entry name" value="FMT C-terminal domain-like"/>
    <property type="match status" value="1"/>
</dbReference>
<dbReference type="GO" id="GO:0003677">
    <property type="term" value="F:DNA binding"/>
    <property type="evidence" value="ECO:0007669"/>
    <property type="project" value="InterPro"/>
</dbReference>
<dbReference type="GO" id="GO:0006284">
    <property type="term" value="P:base-excision repair"/>
    <property type="evidence" value="ECO:0007669"/>
    <property type="project" value="InterPro"/>
</dbReference>